<keyword evidence="7" id="KW-0627">Porphyrin biosynthesis</keyword>
<dbReference type="Proteomes" id="UP001190700">
    <property type="component" value="Unassembled WGS sequence"/>
</dbReference>
<keyword evidence="5" id="KW-0210">Decarboxylase</keyword>
<evidence type="ECO:0000313" key="13">
    <source>
        <dbReference type="Proteomes" id="UP001190700"/>
    </source>
</evidence>
<name>A0AAE0BIU4_9CHLO</name>
<reference evidence="12 13" key="1">
    <citation type="journal article" date="2015" name="Genome Biol. Evol.">
        <title>Comparative Genomics of a Bacterivorous Green Alga Reveals Evolutionary Causalities and Consequences of Phago-Mixotrophic Mode of Nutrition.</title>
        <authorList>
            <person name="Burns J.A."/>
            <person name="Paasch A."/>
            <person name="Narechania A."/>
            <person name="Kim E."/>
        </authorList>
    </citation>
    <scope>NUCLEOTIDE SEQUENCE [LARGE SCALE GENOMIC DNA]</scope>
    <source>
        <strain evidence="12 13">PLY_AMNH</strain>
    </source>
</reference>
<keyword evidence="6" id="KW-0456">Lyase</keyword>
<evidence type="ECO:0000256" key="8">
    <source>
        <dbReference type="ARBA" id="ARBA00045708"/>
    </source>
</evidence>
<organism evidence="12 13">
    <name type="scientific">Cymbomonas tetramitiformis</name>
    <dbReference type="NCBI Taxonomy" id="36881"/>
    <lineage>
        <taxon>Eukaryota</taxon>
        <taxon>Viridiplantae</taxon>
        <taxon>Chlorophyta</taxon>
        <taxon>Pyramimonadophyceae</taxon>
        <taxon>Pyramimonadales</taxon>
        <taxon>Pyramimonadaceae</taxon>
        <taxon>Cymbomonas</taxon>
    </lineage>
</organism>
<dbReference type="AlphaFoldDB" id="A0AAE0BIU4"/>
<evidence type="ECO:0000313" key="12">
    <source>
        <dbReference type="EMBL" id="KAK3236645.1"/>
    </source>
</evidence>
<comment type="subunit">
    <text evidence="2">Homodimer.</text>
</comment>
<evidence type="ECO:0000259" key="11">
    <source>
        <dbReference type="Pfam" id="PF01208"/>
    </source>
</evidence>
<gene>
    <name evidence="12" type="ORF">CYMTET_53233</name>
</gene>
<evidence type="ECO:0000256" key="2">
    <source>
        <dbReference type="ARBA" id="ARBA00011738"/>
    </source>
</evidence>
<comment type="caution">
    <text evidence="12">The sequence shown here is derived from an EMBL/GenBank/DDBJ whole genome shotgun (WGS) entry which is preliminary data.</text>
</comment>
<evidence type="ECO:0000256" key="10">
    <source>
        <dbReference type="ARBA" id="ARBA00048411"/>
    </source>
</evidence>
<feature type="domain" description="Uroporphyrinogen decarboxylase (URO-D)" evidence="11">
    <location>
        <begin position="37"/>
        <end position="392"/>
    </location>
</feature>
<comment type="function">
    <text evidence="8">Catalyzes the sequential decarboxylation of the four acetate side chains of uroporphyrinogen to form coproporphyrinogen and participates in the fifth step in the heme biosynthetic pathway. Isomer I or isomer III of uroporphyrinogen may serve as substrate, but only coproporphyrinogen III can ultimately be converted to heme. In vitro also decarboxylates pentacarboxylate porphyrinogen I.</text>
</comment>
<dbReference type="InterPro" id="IPR000257">
    <property type="entry name" value="Uroporphyrinogen_deCOase"/>
</dbReference>
<evidence type="ECO:0000256" key="1">
    <source>
        <dbReference type="ARBA" id="ARBA00004514"/>
    </source>
</evidence>
<dbReference type="GO" id="GO:0004853">
    <property type="term" value="F:uroporphyrinogen decarboxylase activity"/>
    <property type="evidence" value="ECO:0007669"/>
    <property type="project" value="UniProtKB-EC"/>
</dbReference>
<comment type="catalytic activity">
    <reaction evidence="9">
        <text>uroporphyrinogen I + 4 H(+) = coproporphyrinogen I + 4 CO2</text>
        <dbReference type="Rhea" id="RHEA:31239"/>
        <dbReference type="ChEBI" id="CHEBI:15378"/>
        <dbReference type="ChEBI" id="CHEBI:16526"/>
        <dbReference type="ChEBI" id="CHEBI:62626"/>
        <dbReference type="ChEBI" id="CHEBI:62631"/>
    </reaction>
    <physiologicalReaction direction="left-to-right" evidence="9">
        <dbReference type="Rhea" id="RHEA:31240"/>
    </physiologicalReaction>
</comment>
<dbReference type="Pfam" id="PF01208">
    <property type="entry name" value="URO-D"/>
    <property type="match status" value="1"/>
</dbReference>
<accession>A0AAE0BIU4</accession>
<evidence type="ECO:0000256" key="6">
    <source>
        <dbReference type="ARBA" id="ARBA00023239"/>
    </source>
</evidence>
<dbReference type="Gene3D" id="3.20.20.210">
    <property type="match status" value="1"/>
</dbReference>
<evidence type="ECO:0000256" key="9">
    <source>
        <dbReference type="ARBA" id="ARBA00047341"/>
    </source>
</evidence>
<evidence type="ECO:0000256" key="4">
    <source>
        <dbReference type="ARBA" id="ARBA00022490"/>
    </source>
</evidence>
<dbReference type="PANTHER" id="PTHR21091:SF169">
    <property type="entry name" value="UROPORPHYRINOGEN DECARBOXYLASE"/>
    <property type="match status" value="1"/>
</dbReference>
<dbReference type="EMBL" id="LGRX02034927">
    <property type="protein sequence ID" value="KAK3236645.1"/>
    <property type="molecule type" value="Genomic_DNA"/>
</dbReference>
<comment type="subcellular location">
    <subcellularLocation>
        <location evidence="1">Cytoplasm</location>
        <location evidence="1">Cytosol</location>
    </subcellularLocation>
</comment>
<proteinExistence type="predicted"/>
<dbReference type="FunFam" id="3.20.20.210:FF:000008">
    <property type="entry name" value="Uroporphyrinogen decarboxylase"/>
    <property type="match status" value="1"/>
</dbReference>
<dbReference type="PANTHER" id="PTHR21091">
    <property type="entry name" value="METHYLTETRAHYDROFOLATE:HOMOCYSTEINE METHYLTRANSFERASE RELATED"/>
    <property type="match status" value="1"/>
</dbReference>
<dbReference type="InterPro" id="IPR038071">
    <property type="entry name" value="UROD/MetE-like_sf"/>
</dbReference>
<dbReference type="GO" id="GO:0006783">
    <property type="term" value="P:heme biosynthetic process"/>
    <property type="evidence" value="ECO:0007669"/>
    <property type="project" value="TreeGrafter"/>
</dbReference>
<comment type="catalytic activity">
    <reaction evidence="10">
        <text>uroporphyrinogen III + 4 H(+) = coproporphyrinogen III + 4 CO2</text>
        <dbReference type="Rhea" id="RHEA:19865"/>
        <dbReference type="ChEBI" id="CHEBI:15378"/>
        <dbReference type="ChEBI" id="CHEBI:16526"/>
        <dbReference type="ChEBI" id="CHEBI:57308"/>
        <dbReference type="ChEBI" id="CHEBI:57309"/>
        <dbReference type="EC" id="4.1.1.37"/>
    </reaction>
    <physiologicalReaction direction="left-to-right" evidence="10">
        <dbReference type="Rhea" id="RHEA:19866"/>
    </physiologicalReaction>
</comment>
<dbReference type="SUPFAM" id="SSF51726">
    <property type="entry name" value="UROD/MetE-like"/>
    <property type="match status" value="1"/>
</dbReference>
<dbReference type="GO" id="GO:0005829">
    <property type="term" value="C:cytosol"/>
    <property type="evidence" value="ECO:0007669"/>
    <property type="project" value="UniProtKB-SubCell"/>
</dbReference>
<evidence type="ECO:0000256" key="5">
    <source>
        <dbReference type="ARBA" id="ARBA00022793"/>
    </source>
</evidence>
<sequence>MFAARQSACLQTKQNVGPRVAERKPLQVKALANQKPANDNMVRVAKGEATDKTPVWLFRQAGRHLPEYNEYKKSTGKAFLDILESPECVAEVTMQPLRRYDLDAAILFSDILVVSDALGVKCEMPGGVGITIPKPLETPADLKRLPDHVDIQKELGHVLEACERINESIEKEGHEVPLIGFSACPWTLFFYMVGGSSKNNNQAGMDWLKKYPEDSKMVLDLLTDTVIEYMSAQVDSGVHMLQAFEAMGQYIEEPEFNEFALPCIQKIVKELKSRHPDIPVMQFTRDAMYGLSDCQAAGYDVITLDTSITDRPATRSRLASEAEAAGIQPARLQGNFDPVLFLPDTDLQDITDATRSMLQELGPQGLIANLGAGLMGKEDPVRVAHFIDSVHSISAEMNAEK</sequence>
<evidence type="ECO:0000256" key="7">
    <source>
        <dbReference type="ARBA" id="ARBA00023244"/>
    </source>
</evidence>
<keyword evidence="13" id="KW-1185">Reference proteome</keyword>
<evidence type="ECO:0000256" key="3">
    <source>
        <dbReference type="ARBA" id="ARBA00014308"/>
    </source>
</evidence>
<keyword evidence="4" id="KW-0963">Cytoplasm</keyword>
<protein>
    <recommendedName>
        <fullName evidence="3">Uroporphyrinogen decarboxylase</fullName>
    </recommendedName>
</protein>